<proteinExistence type="predicted"/>
<reference evidence="1" key="1">
    <citation type="submission" date="2020-06" db="EMBL/GenBank/DDBJ databases">
        <title>Draft genome of Bugula neritina, a colonial animal packing powerful symbionts and potential medicines.</title>
        <authorList>
            <person name="Rayko M."/>
        </authorList>
    </citation>
    <scope>NUCLEOTIDE SEQUENCE [LARGE SCALE GENOMIC DNA]</scope>
    <source>
        <strain evidence="1">Kwan_BN1</strain>
    </source>
</reference>
<evidence type="ECO:0000313" key="1">
    <source>
        <dbReference type="EMBL" id="KAF6036595.1"/>
    </source>
</evidence>
<gene>
    <name evidence="1" type="ORF">EB796_005092</name>
</gene>
<dbReference type="OrthoDB" id="6136079at2759"/>
<sequence>MLPCRIKMTSNEIQLLLLKKKTLVLKKKTLLAKKIKRKYWVHPINLKRNKFGLFSTLLPELREQNAESRHKSYFRMSVEKFDYLLRLVAPILTKQDTNMRKAIEPTLKLAITLHHLAEGSSHKSIANHYRLGRSTVSNILYATCDALYEALPPTYLAVPKGKEEWKKIAEGFVFTRTMLLCYN</sequence>
<evidence type="ECO:0000313" key="2">
    <source>
        <dbReference type="Proteomes" id="UP000593567"/>
    </source>
</evidence>
<organism evidence="1 2">
    <name type="scientific">Bugula neritina</name>
    <name type="common">Brown bryozoan</name>
    <name type="synonym">Sertularia neritina</name>
    <dbReference type="NCBI Taxonomy" id="10212"/>
    <lineage>
        <taxon>Eukaryota</taxon>
        <taxon>Metazoa</taxon>
        <taxon>Spiralia</taxon>
        <taxon>Lophotrochozoa</taxon>
        <taxon>Bryozoa</taxon>
        <taxon>Gymnolaemata</taxon>
        <taxon>Cheilostomatida</taxon>
        <taxon>Flustrina</taxon>
        <taxon>Buguloidea</taxon>
        <taxon>Bugulidae</taxon>
        <taxon>Bugula</taxon>
    </lineage>
</organism>
<dbReference type="AlphaFoldDB" id="A0A7J7KEE3"/>
<protein>
    <submittedName>
        <fullName evidence="1">Uncharacterized protein</fullName>
    </submittedName>
</protein>
<dbReference type="Proteomes" id="UP000593567">
    <property type="component" value="Unassembled WGS sequence"/>
</dbReference>
<name>A0A7J7KEE3_BUGNE</name>
<comment type="caution">
    <text evidence="1">The sequence shown here is derived from an EMBL/GenBank/DDBJ whole genome shotgun (WGS) entry which is preliminary data.</text>
</comment>
<keyword evidence="2" id="KW-1185">Reference proteome</keyword>
<dbReference type="EMBL" id="VXIV02000697">
    <property type="protein sequence ID" value="KAF6036595.1"/>
    <property type="molecule type" value="Genomic_DNA"/>
</dbReference>
<accession>A0A7J7KEE3</accession>